<feature type="region of interest" description="Disordered" evidence="1">
    <location>
        <begin position="94"/>
        <end position="155"/>
    </location>
</feature>
<protein>
    <recommendedName>
        <fullName evidence="4">CID domain-containing protein</fullName>
    </recommendedName>
</protein>
<dbReference type="AlphaFoldDB" id="A0A4Y2JP35"/>
<reference evidence="2 3" key="1">
    <citation type="journal article" date="2019" name="Sci. Rep.">
        <title>Orb-weaving spider Araneus ventricosus genome elucidates the spidroin gene catalogue.</title>
        <authorList>
            <person name="Kono N."/>
            <person name="Nakamura H."/>
            <person name="Ohtoshi R."/>
            <person name="Moran D.A.P."/>
            <person name="Shinohara A."/>
            <person name="Yoshida Y."/>
            <person name="Fujiwara M."/>
            <person name="Mori M."/>
            <person name="Tomita M."/>
            <person name="Arakawa K."/>
        </authorList>
    </citation>
    <scope>NUCLEOTIDE SEQUENCE [LARGE SCALE GENOMIC DNA]</scope>
</reference>
<dbReference type="OrthoDB" id="79367at2759"/>
<keyword evidence="3" id="KW-1185">Reference proteome</keyword>
<evidence type="ECO:0000313" key="3">
    <source>
        <dbReference type="Proteomes" id="UP000499080"/>
    </source>
</evidence>
<organism evidence="2 3">
    <name type="scientific">Araneus ventricosus</name>
    <name type="common">Orbweaver spider</name>
    <name type="synonym">Epeira ventricosa</name>
    <dbReference type="NCBI Taxonomy" id="182803"/>
    <lineage>
        <taxon>Eukaryota</taxon>
        <taxon>Metazoa</taxon>
        <taxon>Ecdysozoa</taxon>
        <taxon>Arthropoda</taxon>
        <taxon>Chelicerata</taxon>
        <taxon>Arachnida</taxon>
        <taxon>Araneae</taxon>
        <taxon>Araneomorphae</taxon>
        <taxon>Entelegynae</taxon>
        <taxon>Araneoidea</taxon>
        <taxon>Araneidae</taxon>
        <taxon>Araneus</taxon>
    </lineage>
</organism>
<name>A0A4Y2JP35_ARAVE</name>
<feature type="compositionally biased region" description="Basic residues" evidence="1">
    <location>
        <begin position="115"/>
        <end position="132"/>
    </location>
</feature>
<evidence type="ECO:0000256" key="1">
    <source>
        <dbReference type="SAM" id="MobiDB-lite"/>
    </source>
</evidence>
<comment type="caution">
    <text evidence="2">The sequence shown here is derived from an EMBL/GenBank/DDBJ whole genome shotgun (WGS) entry which is preliminary data.</text>
</comment>
<sequence length="155" mass="18192">MYLDRDLSKILLQLPRIFSNVQKKLKVLRVLKMWKRKNVFPIDVIQTLIEMGRANTSNERSEIQLLERVANDAPPPDNRTYAEKLLDFEYGDEEEAKNDENNLSNQPNALVLRSGRSKSQRRKRSRSRSPRSRSKELERKNKRIPPIKKECVSGM</sequence>
<proteinExistence type="predicted"/>
<dbReference type="EMBL" id="BGPR01003716">
    <property type="protein sequence ID" value="GBM91575.1"/>
    <property type="molecule type" value="Genomic_DNA"/>
</dbReference>
<evidence type="ECO:0000313" key="2">
    <source>
        <dbReference type="EMBL" id="GBM91575.1"/>
    </source>
</evidence>
<evidence type="ECO:0008006" key="4">
    <source>
        <dbReference type="Google" id="ProtNLM"/>
    </source>
</evidence>
<gene>
    <name evidence="2" type="ORF">AVEN_209404_1</name>
</gene>
<dbReference type="Proteomes" id="UP000499080">
    <property type="component" value="Unassembled WGS sequence"/>
</dbReference>
<accession>A0A4Y2JP35</accession>